<sequence>MAFKVGRAGVMGAILLGSVSTVALAADNPAGDAAAEPAGAAGQLGNSSASGPVPEIVITAKRLLDARNSIQPDLGASTYKLDESALEAQPGGVNNGLNQVILQAPGVAQDSFGQLHIRGEHANVQYRINGVILPEGISGFGQTLSPRFAHSVSLVTGALPAQYGLRTAGIIDIQTKSGAFDNGGDISVYGGSYDTLQTSFDISGSSGNLNYFASGDFKTSGVGIESPDGSGKPNHDRTENGRGFVFLQDILDPDTQVSLMAGTERGQFQIPTRSGQSPGLGYNFNGQTDYPSDKIDENQREITHYAAATYLKALDTVTIQSSVYGRYSSLWFKPDPVPDLLYNGISQEAYRRSIAGGWQTDGSWVVNDQHTLRAGLLLQVERSSGITNSQVFAVDDAGNQIGGSPTTVRDTFGKTGYSESVYLQDEWKFAPDWTLNFGGRFDSFQQFDSESQFSPRVNLVWQATPGTTVHAGYSRYFTPPPFELVSNTAVAKYAGTSAAAASGVNDAPKAERANYFDIGVEQKLTDALTVGLDGYYKKSKNMLDEGQFGAPIILTPFNYDEGTQKGVELSLTYAVDNFQSYANFAVSKAEGRKIVSSQFSFSQDDLDYISNHFIPVDHDQRFTASAGASYRIDRTLLTTDLIYGSGLRADGATPNGAALPGYVQVNLGVVQTLDLPTVGLMDLRFDVINLFDEKYEIRDGTGVGVGAPQYGPRRGFYFGVTKTF</sequence>
<evidence type="ECO:0000256" key="3">
    <source>
        <dbReference type="ARBA" id="ARBA00022452"/>
    </source>
</evidence>
<dbReference type="GO" id="GO:0015344">
    <property type="term" value="F:siderophore uptake transmembrane transporter activity"/>
    <property type="evidence" value="ECO:0007669"/>
    <property type="project" value="TreeGrafter"/>
</dbReference>
<comment type="caution">
    <text evidence="13">The sequence shown here is derived from an EMBL/GenBank/DDBJ whole genome shotgun (WGS) entry which is preliminary data.</text>
</comment>
<dbReference type="PANTHER" id="PTHR30069">
    <property type="entry name" value="TONB-DEPENDENT OUTER MEMBRANE RECEPTOR"/>
    <property type="match status" value="1"/>
</dbReference>
<keyword evidence="6" id="KW-0798">TonB box</keyword>
<accession>A0A560FS71</accession>
<organism evidence="13 14">
    <name type="scientific">Nitrospirillum amazonense</name>
    <dbReference type="NCBI Taxonomy" id="28077"/>
    <lineage>
        <taxon>Bacteria</taxon>
        <taxon>Pseudomonadati</taxon>
        <taxon>Pseudomonadota</taxon>
        <taxon>Alphaproteobacteria</taxon>
        <taxon>Rhodospirillales</taxon>
        <taxon>Azospirillaceae</taxon>
        <taxon>Nitrospirillum</taxon>
    </lineage>
</organism>
<reference evidence="13 14" key="1">
    <citation type="submission" date="2019-06" db="EMBL/GenBank/DDBJ databases">
        <title>Genomic Encyclopedia of Type Strains, Phase IV (KMG-V): Genome sequencing to study the core and pangenomes of soil and plant-associated prokaryotes.</title>
        <authorList>
            <person name="Whitman W."/>
        </authorList>
    </citation>
    <scope>NUCLEOTIDE SEQUENCE [LARGE SCALE GENOMIC DNA]</scope>
    <source>
        <strain evidence="13 14">BR 11880</strain>
    </source>
</reference>
<dbReference type="EMBL" id="VITN01000001">
    <property type="protein sequence ID" value="TWB24484.1"/>
    <property type="molecule type" value="Genomic_DNA"/>
</dbReference>
<dbReference type="AlphaFoldDB" id="A0A560FS71"/>
<dbReference type="PANTHER" id="PTHR30069:SF29">
    <property type="entry name" value="HEMOGLOBIN AND HEMOGLOBIN-HAPTOGLOBIN-BINDING PROTEIN 1-RELATED"/>
    <property type="match status" value="1"/>
</dbReference>
<keyword evidence="8 13" id="KW-0675">Receptor</keyword>
<evidence type="ECO:0000256" key="7">
    <source>
        <dbReference type="ARBA" id="ARBA00023136"/>
    </source>
</evidence>
<dbReference type="Proteomes" id="UP000319859">
    <property type="component" value="Unassembled WGS sequence"/>
</dbReference>
<dbReference type="Gene3D" id="2.40.170.20">
    <property type="entry name" value="TonB-dependent receptor, beta-barrel domain"/>
    <property type="match status" value="1"/>
</dbReference>
<dbReference type="GO" id="GO:0009279">
    <property type="term" value="C:cell outer membrane"/>
    <property type="evidence" value="ECO:0007669"/>
    <property type="project" value="UniProtKB-SubCell"/>
</dbReference>
<evidence type="ECO:0000313" key="13">
    <source>
        <dbReference type="EMBL" id="TWB24484.1"/>
    </source>
</evidence>
<dbReference type="InterPro" id="IPR039426">
    <property type="entry name" value="TonB-dep_rcpt-like"/>
</dbReference>
<evidence type="ECO:0000256" key="9">
    <source>
        <dbReference type="ARBA" id="ARBA00023237"/>
    </source>
</evidence>
<evidence type="ECO:0000256" key="11">
    <source>
        <dbReference type="SAM" id="SignalP"/>
    </source>
</evidence>
<dbReference type="InterPro" id="IPR000531">
    <property type="entry name" value="Beta-barrel_TonB"/>
</dbReference>
<name>A0A560FS71_9PROT</name>
<dbReference type="GO" id="GO:0044718">
    <property type="term" value="P:siderophore transmembrane transport"/>
    <property type="evidence" value="ECO:0007669"/>
    <property type="project" value="TreeGrafter"/>
</dbReference>
<evidence type="ECO:0000256" key="5">
    <source>
        <dbReference type="ARBA" id="ARBA00022729"/>
    </source>
</evidence>
<feature type="domain" description="TonB-dependent receptor-like beta-barrel" evidence="12">
    <location>
        <begin position="275"/>
        <end position="690"/>
    </location>
</feature>
<dbReference type="RefSeq" id="WP_246171963.1">
    <property type="nucleotide sequence ID" value="NZ_VITN01000001.1"/>
</dbReference>
<keyword evidence="3 10" id="KW-1134">Transmembrane beta strand</keyword>
<evidence type="ECO:0000256" key="1">
    <source>
        <dbReference type="ARBA" id="ARBA00004571"/>
    </source>
</evidence>
<comment type="similarity">
    <text evidence="10">Belongs to the TonB-dependent receptor family.</text>
</comment>
<feature type="chain" id="PRO_5021964201" evidence="11">
    <location>
        <begin position="26"/>
        <end position="724"/>
    </location>
</feature>
<dbReference type="InterPro" id="IPR037066">
    <property type="entry name" value="Plug_dom_sf"/>
</dbReference>
<keyword evidence="5 11" id="KW-0732">Signal</keyword>
<evidence type="ECO:0000256" key="8">
    <source>
        <dbReference type="ARBA" id="ARBA00023170"/>
    </source>
</evidence>
<evidence type="ECO:0000256" key="2">
    <source>
        <dbReference type="ARBA" id="ARBA00022448"/>
    </source>
</evidence>
<evidence type="ECO:0000256" key="10">
    <source>
        <dbReference type="PROSITE-ProRule" id="PRU01360"/>
    </source>
</evidence>
<gene>
    <name evidence="13" type="ORF">FBZ89_101109</name>
</gene>
<keyword evidence="7 10" id="KW-0472">Membrane</keyword>
<keyword evidence="9 10" id="KW-0998">Cell outer membrane</keyword>
<proteinExistence type="inferred from homology"/>
<dbReference type="Gene3D" id="2.170.130.10">
    <property type="entry name" value="TonB-dependent receptor, plug domain"/>
    <property type="match status" value="1"/>
</dbReference>
<dbReference type="PROSITE" id="PS52016">
    <property type="entry name" value="TONB_DEPENDENT_REC_3"/>
    <property type="match status" value="1"/>
</dbReference>
<evidence type="ECO:0000259" key="12">
    <source>
        <dbReference type="Pfam" id="PF00593"/>
    </source>
</evidence>
<feature type="signal peptide" evidence="11">
    <location>
        <begin position="1"/>
        <end position="25"/>
    </location>
</feature>
<evidence type="ECO:0000256" key="4">
    <source>
        <dbReference type="ARBA" id="ARBA00022692"/>
    </source>
</evidence>
<comment type="subcellular location">
    <subcellularLocation>
        <location evidence="1 10">Cell outer membrane</location>
        <topology evidence="1 10">Multi-pass membrane protein</topology>
    </subcellularLocation>
</comment>
<evidence type="ECO:0000313" key="14">
    <source>
        <dbReference type="Proteomes" id="UP000319859"/>
    </source>
</evidence>
<dbReference type="Pfam" id="PF00593">
    <property type="entry name" value="TonB_dep_Rec_b-barrel"/>
    <property type="match status" value="1"/>
</dbReference>
<dbReference type="SUPFAM" id="SSF56935">
    <property type="entry name" value="Porins"/>
    <property type="match status" value="1"/>
</dbReference>
<keyword evidence="4 10" id="KW-0812">Transmembrane</keyword>
<protein>
    <submittedName>
        <fullName evidence="13">Outer membrane receptor protein involved in Fe transport</fullName>
    </submittedName>
</protein>
<dbReference type="InterPro" id="IPR036942">
    <property type="entry name" value="Beta-barrel_TonB_sf"/>
</dbReference>
<evidence type="ECO:0000256" key="6">
    <source>
        <dbReference type="ARBA" id="ARBA00023077"/>
    </source>
</evidence>
<keyword evidence="2 10" id="KW-0813">Transport</keyword>